<protein>
    <submittedName>
        <fullName evidence="2">Lipolytic enzyme</fullName>
    </submittedName>
</protein>
<dbReference type="InterPro" id="IPR008265">
    <property type="entry name" value="Lipase_GDSL_AS"/>
</dbReference>
<reference evidence="2" key="1">
    <citation type="submission" date="2024-07" db="EMBL/GenBank/DDBJ databases">
        <title>Complete genome sequence of Verrucomicrobiaceae bacterium NT6N.</title>
        <authorList>
            <person name="Huang C."/>
            <person name="Takami H."/>
            <person name="Hamasaki K."/>
        </authorList>
    </citation>
    <scope>NUCLEOTIDE SEQUENCE</scope>
    <source>
        <strain evidence="2">NT6N</strain>
    </source>
</reference>
<dbReference type="CDD" id="cd01834">
    <property type="entry name" value="SGNH_hydrolase_like_2"/>
    <property type="match status" value="1"/>
</dbReference>
<gene>
    <name evidence="2" type="ORF">NT6N_03750</name>
</gene>
<dbReference type="InterPro" id="IPR013830">
    <property type="entry name" value="SGNH_hydro"/>
</dbReference>
<sequence length="317" mass="35612">MKSIFTSSCIALFAILPLAHSQDRTEQHRKLLTDAQKIIFLGDSITYGGNYVANFETWLQIAFPERQFSVINMGLGSETVSGLSEKGHAGGRFPRPDLHTRLDSILTKTKPDLVFACYGMNCGIQMPFDQNRFEKYQQGLIKLKTKVEATGAKIIFITPPYYDSQVNKSKAYYTDVLAKYSAWLVSQRAKGWNVIDLNSHMTETIQAKRKSDPKFTVQKDAVHPNAAGHWIMTQPILKWFGDDQAADSQSVEDMLRQHRLPAKIAVLEFKRMAVLRNAWLTEAGHKRPGVPKGLPLAKAKAQAEALTKEIEALCKVE</sequence>
<organism evidence="2">
    <name type="scientific">Oceaniferula spumae</name>
    <dbReference type="NCBI Taxonomy" id="2979115"/>
    <lineage>
        <taxon>Bacteria</taxon>
        <taxon>Pseudomonadati</taxon>
        <taxon>Verrucomicrobiota</taxon>
        <taxon>Verrucomicrobiia</taxon>
        <taxon>Verrucomicrobiales</taxon>
        <taxon>Verrucomicrobiaceae</taxon>
        <taxon>Oceaniferula</taxon>
    </lineage>
</organism>
<name>A0AAT9FH87_9BACT</name>
<feature type="domain" description="SGNH hydrolase-type esterase" evidence="1">
    <location>
        <begin position="40"/>
        <end position="230"/>
    </location>
</feature>
<dbReference type="GO" id="GO:0004622">
    <property type="term" value="F:phosphatidylcholine lysophospholipase activity"/>
    <property type="evidence" value="ECO:0007669"/>
    <property type="project" value="TreeGrafter"/>
</dbReference>
<evidence type="ECO:0000313" key="2">
    <source>
        <dbReference type="EMBL" id="BDS05335.1"/>
    </source>
</evidence>
<dbReference type="InterPro" id="IPR036514">
    <property type="entry name" value="SGNH_hydro_sf"/>
</dbReference>
<dbReference type="PROSITE" id="PS01098">
    <property type="entry name" value="LIPASE_GDSL_SER"/>
    <property type="match status" value="1"/>
</dbReference>
<dbReference type="InterPro" id="IPR051532">
    <property type="entry name" value="Ester_Hydrolysis_Enzymes"/>
</dbReference>
<dbReference type="AlphaFoldDB" id="A0AAT9FH87"/>
<dbReference type="Gene3D" id="3.40.50.1110">
    <property type="entry name" value="SGNH hydrolase"/>
    <property type="match status" value="1"/>
</dbReference>
<dbReference type="EMBL" id="AP026866">
    <property type="protein sequence ID" value="BDS05335.1"/>
    <property type="molecule type" value="Genomic_DNA"/>
</dbReference>
<dbReference type="PANTHER" id="PTHR30383">
    <property type="entry name" value="THIOESTERASE 1/PROTEASE 1/LYSOPHOSPHOLIPASE L1"/>
    <property type="match status" value="1"/>
</dbReference>
<dbReference type="SUPFAM" id="SSF52266">
    <property type="entry name" value="SGNH hydrolase"/>
    <property type="match status" value="1"/>
</dbReference>
<dbReference type="Pfam" id="PF13472">
    <property type="entry name" value="Lipase_GDSL_2"/>
    <property type="match status" value="1"/>
</dbReference>
<dbReference type="GO" id="GO:0006629">
    <property type="term" value="P:lipid metabolic process"/>
    <property type="evidence" value="ECO:0007669"/>
    <property type="project" value="InterPro"/>
</dbReference>
<evidence type="ECO:0000259" key="1">
    <source>
        <dbReference type="Pfam" id="PF13472"/>
    </source>
</evidence>
<dbReference type="KEGG" id="osu:NT6N_03750"/>
<dbReference type="PANTHER" id="PTHR30383:SF5">
    <property type="entry name" value="SGNH HYDROLASE-TYPE ESTERASE DOMAIN-CONTAINING PROTEIN"/>
    <property type="match status" value="1"/>
</dbReference>
<proteinExistence type="predicted"/>
<accession>A0AAT9FH87</accession>